<dbReference type="PROSITE" id="PS51186">
    <property type="entry name" value="GNAT"/>
    <property type="match status" value="1"/>
</dbReference>
<protein>
    <submittedName>
        <fullName evidence="2">GNAT family N-acetyltransferase</fullName>
    </submittedName>
</protein>
<proteinExistence type="predicted"/>
<dbReference type="SUPFAM" id="SSF55729">
    <property type="entry name" value="Acyl-CoA N-acyltransferases (Nat)"/>
    <property type="match status" value="1"/>
</dbReference>
<dbReference type="Pfam" id="PF13302">
    <property type="entry name" value="Acetyltransf_3"/>
    <property type="match status" value="1"/>
</dbReference>
<dbReference type="Proteomes" id="UP000679690">
    <property type="component" value="Unassembled WGS sequence"/>
</dbReference>
<name>A0ABS3UIG1_9ACTN</name>
<dbReference type="PANTHER" id="PTHR39173">
    <property type="entry name" value="ACETYLTRANSFERASE"/>
    <property type="match status" value="1"/>
</dbReference>
<comment type="caution">
    <text evidence="2">The sequence shown here is derived from an EMBL/GenBank/DDBJ whole genome shotgun (WGS) entry which is preliminary data.</text>
</comment>
<evidence type="ECO:0000259" key="1">
    <source>
        <dbReference type="PROSITE" id="PS51186"/>
    </source>
</evidence>
<dbReference type="RefSeq" id="WP_208467992.1">
    <property type="nucleotide sequence ID" value="NZ_JAGFNS010000008.1"/>
</dbReference>
<dbReference type="Gene3D" id="3.40.630.30">
    <property type="match status" value="1"/>
</dbReference>
<evidence type="ECO:0000313" key="2">
    <source>
        <dbReference type="EMBL" id="MBO3738560.1"/>
    </source>
</evidence>
<accession>A0ABS3UIG1</accession>
<gene>
    <name evidence="2" type="ORF">J5X75_13615</name>
</gene>
<sequence>MAELAAPTVRVHASFLAAMAEFGAEGRGTVHDATETGREMRLFSAVWTAPEGFADYVRWLIGQAREDSPRPEGYVPATNLWMTDGDEYIGRLAIRHRLTERLLLAGGHIGYDVRPSARRRGHATRMLREGLAVARGLGITSALLTCDVDNVASRTVIEHNGGVLENRHEDKWRFWVPTS</sequence>
<dbReference type="CDD" id="cd04301">
    <property type="entry name" value="NAT_SF"/>
    <property type="match status" value="1"/>
</dbReference>
<dbReference type="PANTHER" id="PTHR39173:SF1">
    <property type="entry name" value="ACETYLTRANSFERASE"/>
    <property type="match status" value="1"/>
</dbReference>
<evidence type="ECO:0000313" key="3">
    <source>
        <dbReference type="Proteomes" id="UP000679690"/>
    </source>
</evidence>
<feature type="domain" description="N-acetyltransferase" evidence="1">
    <location>
        <begin position="28"/>
        <end position="179"/>
    </location>
</feature>
<dbReference type="InterPro" id="IPR016181">
    <property type="entry name" value="Acyl_CoA_acyltransferase"/>
</dbReference>
<dbReference type="EMBL" id="JAGFNS010000008">
    <property type="protein sequence ID" value="MBO3738560.1"/>
    <property type="molecule type" value="Genomic_DNA"/>
</dbReference>
<organism evidence="2 3">
    <name type="scientific">Actinoplanes flavus</name>
    <dbReference type="NCBI Taxonomy" id="2820290"/>
    <lineage>
        <taxon>Bacteria</taxon>
        <taxon>Bacillati</taxon>
        <taxon>Actinomycetota</taxon>
        <taxon>Actinomycetes</taxon>
        <taxon>Micromonosporales</taxon>
        <taxon>Micromonosporaceae</taxon>
        <taxon>Actinoplanes</taxon>
    </lineage>
</organism>
<reference evidence="2 3" key="1">
    <citation type="submission" date="2021-03" db="EMBL/GenBank/DDBJ databases">
        <title>Actinoplanes flavus sp. nov., a novel actinomycete isolated from Coconut Palm rhizosphere soil.</title>
        <authorList>
            <person name="Luo X."/>
        </authorList>
    </citation>
    <scope>NUCLEOTIDE SEQUENCE [LARGE SCALE GENOMIC DNA]</scope>
    <source>
        <strain evidence="2 3">NEAU-H7</strain>
    </source>
</reference>
<keyword evidence="3" id="KW-1185">Reference proteome</keyword>
<dbReference type="InterPro" id="IPR000182">
    <property type="entry name" value="GNAT_dom"/>
</dbReference>